<protein>
    <submittedName>
        <fullName evidence="2">Uncharacterized protein</fullName>
    </submittedName>
</protein>
<dbReference type="EMBL" id="LR796359">
    <property type="protein sequence ID" value="CAB4139617.1"/>
    <property type="molecule type" value="Genomic_DNA"/>
</dbReference>
<proteinExistence type="predicted"/>
<feature type="transmembrane region" description="Helical" evidence="1">
    <location>
        <begin position="171"/>
        <end position="193"/>
    </location>
</feature>
<accession>A0A6J5M2L1</accession>
<keyword evidence="1" id="KW-0472">Membrane</keyword>
<sequence>MLLLQQNLAATNKVRIYALSVTASAGGVTYNQSLSATLTLSGTVSRVVNKVVSGVVTTSSTLLKNISKGVVGALTATGTLIKNTATRIAGSITTSAGPVTGGIFAQSASGSITLSSVLTDAVTFVRSYGSSITLSGTLAKPVYKLLTGSIALVGSVFKLVTKVAFTASMTLTGALSAFSFTPGVGGGVLGRGLRFMRKFIGRR</sequence>
<name>A0A6J5M2L1_9CAUD</name>
<organism evidence="2">
    <name type="scientific">uncultured Caudovirales phage</name>
    <dbReference type="NCBI Taxonomy" id="2100421"/>
    <lineage>
        <taxon>Viruses</taxon>
        <taxon>Duplodnaviria</taxon>
        <taxon>Heunggongvirae</taxon>
        <taxon>Uroviricota</taxon>
        <taxon>Caudoviricetes</taxon>
        <taxon>Peduoviridae</taxon>
        <taxon>Maltschvirus</taxon>
        <taxon>Maltschvirus maltsch</taxon>
    </lineage>
</organism>
<gene>
    <name evidence="2" type="ORF">UFOVP336_66</name>
</gene>
<keyword evidence="1" id="KW-1133">Transmembrane helix</keyword>
<keyword evidence="1" id="KW-0812">Transmembrane</keyword>
<evidence type="ECO:0000256" key="1">
    <source>
        <dbReference type="SAM" id="Phobius"/>
    </source>
</evidence>
<reference evidence="2" key="1">
    <citation type="submission" date="2020-04" db="EMBL/GenBank/DDBJ databases">
        <authorList>
            <person name="Chiriac C."/>
            <person name="Salcher M."/>
            <person name="Ghai R."/>
            <person name="Kavagutti S V."/>
        </authorList>
    </citation>
    <scope>NUCLEOTIDE SEQUENCE</scope>
</reference>
<evidence type="ECO:0000313" key="2">
    <source>
        <dbReference type="EMBL" id="CAB4139617.1"/>
    </source>
</evidence>